<evidence type="ECO:0000259" key="4">
    <source>
        <dbReference type="Pfam" id="PF05678"/>
    </source>
</evidence>
<dbReference type="InterPro" id="IPR055314">
    <property type="entry name" value="At2g29880-like"/>
</dbReference>
<feature type="region of interest" description="Disordered" evidence="3">
    <location>
        <begin position="101"/>
        <end position="150"/>
    </location>
</feature>
<feature type="compositionally biased region" description="Acidic residues" evidence="3">
    <location>
        <begin position="117"/>
        <end position="126"/>
    </location>
</feature>
<protein>
    <submittedName>
        <fullName evidence="7">Uncharacterized protein</fullName>
    </submittedName>
</protein>
<dbReference type="Pfam" id="PF13359">
    <property type="entry name" value="DDE_Tnp_4"/>
    <property type="match status" value="1"/>
</dbReference>
<dbReference type="GO" id="GO:0046872">
    <property type="term" value="F:metal ion binding"/>
    <property type="evidence" value="ECO:0007669"/>
    <property type="project" value="UniProtKB-KW"/>
</dbReference>
<feature type="domain" description="Myb/SANT-like" evidence="5">
    <location>
        <begin position="189"/>
        <end position="285"/>
    </location>
</feature>
<dbReference type="Proteomes" id="UP000682877">
    <property type="component" value="Chromosome 3"/>
</dbReference>
<evidence type="ECO:0000259" key="6">
    <source>
        <dbReference type="Pfam" id="PF13359"/>
    </source>
</evidence>
<feature type="region of interest" description="Disordered" evidence="3">
    <location>
        <begin position="365"/>
        <end position="479"/>
    </location>
</feature>
<feature type="region of interest" description="Disordered" evidence="3">
    <location>
        <begin position="522"/>
        <end position="548"/>
    </location>
</feature>
<name>A0A8S1ZW48_ARAAE</name>
<dbReference type="AlphaFoldDB" id="A0A8S1ZW48"/>
<dbReference type="PANTHER" id="PTHR47864">
    <property type="entry name" value="TRANSMEMBRANE PROTEIN"/>
    <property type="match status" value="1"/>
</dbReference>
<keyword evidence="8" id="KW-1185">Reference proteome</keyword>
<dbReference type="InterPro" id="IPR024752">
    <property type="entry name" value="Myb/SANT-like_dom"/>
</dbReference>
<dbReference type="PANTHER" id="PTHR47864:SF2">
    <property type="entry name" value="MYB_SANT-LIKE DNA-BINDING DOMAIN PROTEIN"/>
    <property type="match status" value="1"/>
</dbReference>
<evidence type="ECO:0000313" key="7">
    <source>
        <dbReference type="EMBL" id="CAE5967756.1"/>
    </source>
</evidence>
<comment type="cofactor">
    <cofactor evidence="1">
        <name>a divalent metal cation</name>
        <dbReference type="ChEBI" id="CHEBI:60240"/>
    </cofactor>
</comment>
<evidence type="ECO:0000259" key="5">
    <source>
        <dbReference type="Pfam" id="PF12776"/>
    </source>
</evidence>
<keyword evidence="2" id="KW-0479">Metal-binding</keyword>
<feature type="domain" description="DDE Tnp4" evidence="6">
    <location>
        <begin position="35"/>
        <end position="92"/>
    </location>
</feature>
<dbReference type="Pfam" id="PF05678">
    <property type="entry name" value="VQ"/>
    <property type="match status" value="1"/>
</dbReference>
<reference evidence="7" key="1">
    <citation type="submission" date="2021-01" db="EMBL/GenBank/DDBJ databases">
        <authorList>
            <person name="Bezrukov I."/>
        </authorList>
    </citation>
    <scope>NUCLEOTIDE SEQUENCE</scope>
</reference>
<dbReference type="EMBL" id="LR999453">
    <property type="protein sequence ID" value="CAE5967756.1"/>
    <property type="molecule type" value="Genomic_DNA"/>
</dbReference>
<feature type="domain" description="VQ" evidence="4">
    <location>
        <begin position="489"/>
        <end position="513"/>
    </location>
</feature>
<feature type="compositionally biased region" description="Basic residues" evidence="3">
    <location>
        <begin position="382"/>
        <end position="397"/>
    </location>
</feature>
<feature type="compositionally biased region" description="Pro residues" evidence="3">
    <location>
        <begin position="465"/>
        <end position="479"/>
    </location>
</feature>
<dbReference type="InterPro" id="IPR027806">
    <property type="entry name" value="HARBI1_dom"/>
</dbReference>
<evidence type="ECO:0000256" key="2">
    <source>
        <dbReference type="ARBA" id="ARBA00022723"/>
    </source>
</evidence>
<evidence type="ECO:0000256" key="1">
    <source>
        <dbReference type="ARBA" id="ARBA00001968"/>
    </source>
</evidence>
<proteinExistence type="predicted"/>
<evidence type="ECO:0000256" key="3">
    <source>
        <dbReference type="SAM" id="MobiDB-lite"/>
    </source>
</evidence>
<sequence>MLAPTLMAKPTNTVPAKISKSTRFYPYFKDCVGAIDGTHINAMVQGPEKASYRNRKGVISQNVLAACNFDLEFIYVLSGWEGSAHDSKVLQDALTRRTNRLQVPDGNRLQVPKDEFSSDEEDETDVDNANQNSEENGGEENVETQEQEREYARHWRATIAADMWRDATNIDITMGDAEPKKKKGNNNPWSPEETKLLVQLLVEGINNNWRDSNGTMSKLTVETKILPEINKEFRRSKNYNHYQSRMKYLKLQYQSSLDLQRFSSGFGWDPSTKRFTASDEVWDDYLKAHPNNKQLRYDTFEFFEELQIIFGEGVATGKNAIGLCDSTDARTYKAGENSREEYVSDFDNGYEYDTTTHHESSEHYAPFMSHGTSESPTEKLPPRKRTRSERIAKHSIHKNQTENKHKQNSILRGNSQILMDPSDYFAGGNPSDQQNQKRQLQICGPRPSPLSVHKDSHKIKKPPKHPAPPPNRDQPPPYIPREPVVIYAVSPKVVHATASEFMNVVQRLTGISSGVFLESGGGGDVSPAARLASTENASPRGGREPAARDETVEITMEEAAEFGGYAPGILSPSPAMLATASAGIFSPMYHQGGMFSPAIPPGLFSPAGLMYSPGFASLIASPTFADVFRNIWDP</sequence>
<dbReference type="Pfam" id="PF12776">
    <property type="entry name" value="Myb_DNA-bind_3"/>
    <property type="match status" value="1"/>
</dbReference>
<feature type="compositionally biased region" description="Acidic residues" evidence="3">
    <location>
        <begin position="136"/>
        <end position="145"/>
    </location>
</feature>
<evidence type="ECO:0000313" key="8">
    <source>
        <dbReference type="Proteomes" id="UP000682877"/>
    </source>
</evidence>
<gene>
    <name evidence="7" type="ORF">AARE701A_LOCUS7548</name>
</gene>
<feature type="compositionally biased region" description="Polar residues" evidence="3">
    <location>
        <begin position="408"/>
        <end position="417"/>
    </location>
</feature>
<feature type="compositionally biased region" description="Basic residues" evidence="3">
    <location>
        <begin position="455"/>
        <end position="464"/>
    </location>
</feature>
<feature type="compositionally biased region" description="Polar residues" evidence="3">
    <location>
        <begin position="430"/>
        <end position="439"/>
    </location>
</feature>
<dbReference type="InterPro" id="IPR008889">
    <property type="entry name" value="VQ"/>
</dbReference>
<organism evidence="7 8">
    <name type="scientific">Arabidopsis arenosa</name>
    <name type="common">Sand rock-cress</name>
    <name type="synonym">Cardaminopsis arenosa</name>
    <dbReference type="NCBI Taxonomy" id="38785"/>
    <lineage>
        <taxon>Eukaryota</taxon>
        <taxon>Viridiplantae</taxon>
        <taxon>Streptophyta</taxon>
        <taxon>Embryophyta</taxon>
        <taxon>Tracheophyta</taxon>
        <taxon>Spermatophyta</taxon>
        <taxon>Magnoliopsida</taxon>
        <taxon>eudicotyledons</taxon>
        <taxon>Gunneridae</taxon>
        <taxon>Pentapetalae</taxon>
        <taxon>rosids</taxon>
        <taxon>malvids</taxon>
        <taxon>Brassicales</taxon>
        <taxon>Brassicaceae</taxon>
        <taxon>Camelineae</taxon>
        <taxon>Arabidopsis</taxon>
    </lineage>
</organism>
<accession>A0A8S1ZW48</accession>